<reference evidence="2 3" key="1">
    <citation type="submission" date="2020-03" db="EMBL/GenBank/DDBJ databases">
        <title>Isolation and identification of active actinomycetes.</title>
        <authorList>
            <person name="Sun X."/>
        </authorList>
    </citation>
    <scope>NUCLEOTIDE SEQUENCE [LARGE SCALE GENOMIC DNA]</scope>
    <source>
        <strain evidence="2 3">NEAU-D13</strain>
    </source>
</reference>
<evidence type="ECO:0000256" key="1">
    <source>
        <dbReference type="SAM" id="SignalP"/>
    </source>
</evidence>
<name>A0A7C9VZ67_9PSEU</name>
<dbReference type="AlphaFoldDB" id="A0A7C9VZ67"/>
<evidence type="ECO:0000313" key="3">
    <source>
        <dbReference type="Proteomes" id="UP000481360"/>
    </source>
</evidence>
<accession>A0A7C9VZ67</accession>
<keyword evidence="3" id="KW-1185">Reference proteome</keyword>
<comment type="caution">
    <text evidence="2">The sequence shown here is derived from an EMBL/GenBank/DDBJ whole genome shotgun (WGS) entry which is preliminary data.</text>
</comment>
<sequence length="186" mass="18279">MGRFTTTTRRALAPAATVALVTAAVVAVLPAGIAASAIAATGSTTTTAASGSWAAVLVDSAGTDSLGQPISMSWTLFGSPVYVSVRNNGSLSLSGQTYTLTRSGGLGSFTATACIGATWNANGTCSTSNTRVLDTTASGSTAVSLALATNESVSIKVSAGVAALTTVNLSVGVARSQARIPTTTNN</sequence>
<evidence type="ECO:0000313" key="2">
    <source>
        <dbReference type="EMBL" id="NGY62561.1"/>
    </source>
</evidence>
<feature type="signal peptide" evidence="1">
    <location>
        <begin position="1"/>
        <end position="39"/>
    </location>
</feature>
<proteinExistence type="predicted"/>
<dbReference type="RefSeq" id="WP_166050092.1">
    <property type="nucleotide sequence ID" value="NZ_JAAMPJ010000007.1"/>
</dbReference>
<dbReference type="Proteomes" id="UP000481360">
    <property type="component" value="Unassembled WGS sequence"/>
</dbReference>
<gene>
    <name evidence="2" type="ORF">G7043_26935</name>
</gene>
<organism evidence="2 3">
    <name type="scientific">Lentzea alba</name>
    <dbReference type="NCBI Taxonomy" id="2714351"/>
    <lineage>
        <taxon>Bacteria</taxon>
        <taxon>Bacillati</taxon>
        <taxon>Actinomycetota</taxon>
        <taxon>Actinomycetes</taxon>
        <taxon>Pseudonocardiales</taxon>
        <taxon>Pseudonocardiaceae</taxon>
        <taxon>Lentzea</taxon>
    </lineage>
</organism>
<dbReference type="EMBL" id="JAAMPJ010000007">
    <property type="protein sequence ID" value="NGY62561.1"/>
    <property type="molecule type" value="Genomic_DNA"/>
</dbReference>
<protein>
    <submittedName>
        <fullName evidence="2">Uncharacterized protein</fullName>
    </submittedName>
</protein>
<keyword evidence="1" id="KW-0732">Signal</keyword>
<feature type="chain" id="PRO_5028871188" evidence="1">
    <location>
        <begin position="40"/>
        <end position="186"/>
    </location>
</feature>